<evidence type="ECO:0000259" key="9">
    <source>
        <dbReference type="SMART" id="SM00382"/>
    </source>
</evidence>
<dbReference type="InterPro" id="IPR048723">
    <property type="entry name" value="OB_PRS7"/>
</dbReference>
<comment type="subcellular location">
    <subcellularLocation>
        <location evidence="1">Cytoplasm</location>
    </subcellularLocation>
</comment>
<evidence type="ECO:0000256" key="4">
    <source>
        <dbReference type="ARBA" id="ARBA00022741"/>
    </source>
</evidence>
<keyword evidence="3" id="KW-0963">Cytoplasm</keyword>
<dbReference type="InterPro" id="IPR041569">
    <property type="entry name" value="AAA_lid_3"/>
</dbReference>
<evidence type="ECO:0000313" key="10">
    <source>
        <dbReference type="EMBL" id="KAK9726828.1"/>
    </source>
</evidence>
<evidence type="ECO:0000256" key="2">
    <source>
        <dbReference type="ARBA" id="ARBA00006914"/>
    </source>
</evidence>
<keyword evidence="11" id="KW-1185">Reference proteome</keyword>
<dbReference type="AlphaFoldDB" id="A0AAW1L1F3"/>
<dbReference type="Pfam" id="PF21236">
    <property type="entry name" value="OB_PRS7"/>
    <property type="match status" value="1"/>
</dbReference>
<keyword evidence="5 8" id="KW-0067">ATP-binding</keyword>
<name>A0AAW1L1F3_SAPOF</name>
<dbReference type="Gene3D" id="1.10.8.60">
    <property type="match status" value="1"/>
</dbReference>
<sequence length="405" mass="45750">MEAHKHEPKDDKILHPLDDDDIAILKSCDVGPYSSDIKKTEKKIKDLLKKISDLRGIMESDTGLADPTWWNLKLDSLRMKKEQPLQVATCTKIINPNTEDAKYVINGERLPTHVVKLADGVPPTVIKEGMRVGVDITDGKYQIRMPLPPKISPGVIKMIVEEKPDVTYNDVGGCNKQIEEMREVLSYGPPGTGKTLLARAVANRTDACFIRVIGSELLQRNLGQGAQMVRQLFRMARSKKACIIFFDEIDAIGGARFYGGARGDNEVQRTMLEILNQLDGFDRRDNIKVLMATNRPDTLDPALLRPGRLDRKVKFGLPDQEGRTQIFKIHARTMNCERDIRFELLARLCPNSTGADIRSVCTEAGMYAIRARKKAVTEKHFLQAVNRVIKSYQRFNPTPKYMLYN</sequence>
<dbReference type="GO" id="GO:0016887">
    <property type="term" value="F:ATP hydrolysis activity"/>
    <property type="evidence" value="ECO:0007669"/>
    <property type="project" value="InterPro"/>
</dbReference>
<dbReference type="FunFam" id="3.40.50.300:FF:000033">
    <property type="entry name" value="26S protease regulatory subunit 6B"/>
    <property type="match status" value="1"/>
</dbReference>
<reference evidence="10" key="1">
    <citation type="submission" date="2024-03" db="EMBL/GenBank/DDBJ databases">
        <title>WGS assembly of Saponaria officinalis var. Norfolk2.</title>
        <authorList>
            <person name="Jenkins J."/>
            <person name="Shu S."/>
            <person name="Grimwood J."/>
            <person name="Barry K."/>
            <person name="Goodstein D."/>
            <person name="Schmutz J."/>
            <person name="Leebens-Mack J."/>
            <person name="Osbourn A."/>
        </authorList>
    </citation>
    <scope>NUCLEOTIDE SEQUENCE [LARGE SCALE GENOMIC DNA]</scope>
    <source>
        <strain evidence="10">JIC</strain>
    </source>
</reference>
<dbReference type="SUPFAM" id="SSF52540">
    <property type="entry name" value="P-loop containing nucleoside triphosphate hydrolases"/>
    <property type="match status" value="1"/>
</dbReference>
<dbReference type="InterPro" id="IPR003960">
    <property type="entry name" value="ATPase_AAA_CS"/>
</dbReference>
<dbReference type="Gene3D" id="3.40.50.300">
    <property type="entry name" value="P-loop containing nucleotide triphosphate hydrolases"/>
    <property type="match status" value="1"/>
</dbReference>
<accession>A0AAW1L1F3</accession>
<comment type="similarity">
    <text evidence="2 8">Belongs to the AAA ATPase family.</text>
</comment>
<evidence type="ECO:0000256" key="5">
    <source>
        <dbReference type="ARBA" id="ARBA00022840"/>
    </source>
</evidence>
<dbReference type="Gene3D" id="2.40.50.140">
    <property type="entry name" value="Nucleic acid-binding proteins"/>
    <property type="match status" value="1"/>
</dbReference>
<evidence type="ECO:0000256" key="8">
    <source>
        <dbReference type="RuleBase" id="RU003651"/>
    </source>
</evidence>
<evidence type="ECO:0000256" key="3">
    <source>
        <dbReference type="ARBA" id="ARBA00022490"/>
    </source>
</evidence>
<dbReference type="InterPro" id="IPR003593">
    <property type="entry name" value="AAA+_ATPase"/>
</dbReference>
<proteinExistence type="inferred from homology"/>
<comment type="caution">
    <text evidence="10">The sequence shown here is derived from an EMBL/GenBank/DDBJ whole genome shotgun (WGS) entry which is preliminary data.</text>
</comment>
<keyword evidence="6" id="KW-0647">Proteasome</keyword>
<dbReference type="InterPro" id="IPR050221">
    <property type="entry name" value="26S_Proteasome_ATPase"/>
</dbReference>
<feature type="domain" description="AAA+ ATPase" evidence="9">
    <location>
        <begin position="181"/>
        <end position="319"/>
    </location>
</feature>
<dbReference type="EMBL" id="JBDFQZ010000005">
    <property type="protein sequence ID" value="KAK9726828.1"/>
    <property type="molecule type" value="Genomic_DNA"/>
</dbReference>
<evidence type="ECO:0000256" key="7">
    <source>
        <dbReference type="ARBA" id="ARBA00024661"/>
    </source>
</evidence>
<dbReference type="Pfam" id="PF00004">
    <property type="entry name" value="AAA"/>
    <property type="match status" value="1"/>
</dbReference>
<keyword evidence="4 8" id="KW-0547">Nucleotide-binding</keyword>
<dbReference type="GO" id="GO:0005737">
    <property type="term" value="C:cytoplasm"/>
    <property type="evidence" value="ECO:0007669"/>
    <property type="project" value="UniProtKB-SubCell"/>
</dbReference>
<dbReference type="SMART" id="SM00382">
    <property type="entry name" value="AAA"/>
    <property type="match status" value="1"/>
</dbReference>
<evidence type="ECO:0000313" key="11">
    <source>
        <dbReference type="Proteomes" id="UP001443914"/>
    </source>
</evidence>
<organism evidence="10 11">
    <name type="scientific">Saponaria officinalis</name>
    <name type="common">Common soapwort</name>
    <name type="synonym">Lychnis saponaria</name>
    <dbReference type="NCBI Taxonomy" id="3572"/>
    <lineage>
        <taxon>Eukaryota</taxon>
        <taxon>Viridiplantae</taxon>
        <taxon>Streptophyta</taxon>
        <taxon>Embryophyta</taxon>
        <taxon>Tracheophyta</taxon>
        <taxon>Spermatophyta</taxon>
        <taxon>Magnoliopsida</taxon>
        <taxon>eudicotyledons</taxon>
        <taxon>Gunneridae</taxon>
        <taxon>Pentapetalae</taxon>
        <taxon>Caryophyllales</taxon>
        <taxon>Caryophyllaceae</taxon>
        <taxon>Caryophylleae</taxon>
        <taxon>Saponaria</taxon>
    </lineage>
</organism>
<protein>
    <recommendedName>
        <fullName evidence="9">AAA+ ATPase domain-containing protein</fullName>
    </recommendedName>
</protein>
<evidence type="ECO:0000256" key="1">
    <source>
        <dbReference type="ARBA" id="ARBA00004496"/>
    </source>
</evidence>
<dbReference type="Pfam" id="PF17862">
    <property type="entry name" value="AAA_lid_3"/>
    <property type="match status" value="1"/>
</dbReference>
<dbReference type="InterPro" id="IPR027417">
    <property type="entry name" value="P-loop_NTPase"/>
</dbReference>
<evidence type="ECO:0000256" key="6">
    <source>
        <dbReference type="ARBA" id="ARBA00022942"/>
    </source>
</evidence>
<dbReference type="GO" id="GO:0005524">
    <property type="term" value="F:ATP binding"/>
    <property type="evidence" value="ECO:0007669"/>
    <property type="project" value="UniProtKB-KW"/>
</dbReference>
<dbReference type="InterPro" id="IPR003959">
    <property type="entry name" value="ATPase_AAA_core"/>
</dbReference>
<dbReference type="GO" id="GO:0000502">
    <property type="term" value="C:proteasome complex"/>
    <property type="evidence" value="ECO:0007669"/>
    <property type="project" value="UniProtKB-KW"/>
</dbReference>
<comment type="function">
    <text evidence="7">The 26S proteasome is involved in the ATP-dependent degradation of ubiquitinated proteins. The regulatory (or ATPase) complex confers ATP dependency and substrate specificity to the 26S complex.</text>
</comment>
<dbReference type="FunFam" id="1.10.8.60:FF:000005">
    <property type="entry name" value="26S protease regulatory subunit 7"/>
    <property type="match status" value="1"/>
</dbReference>
<dbReference type="InterPro" id="IPR012340">
    <property type="entry name" value="NA-bd_OB-fold"/>
</dbReference>
<gene>
    <name evidence="10" type="ORF">RND81_05G239800</name>
</gene>
<dbReference type="Proteomes" id="UP001443914">
    <property type="component" value="Unassembled WGS sequence"/>
</dbReference>
<dbReference type="PANTHER" id="PTHR23073">
    <property type="entry name" value="26S PROTEASOME REGULATORY SUBUNIT"/>
    <property type="match status" value="1"/>
</dbReference>
<dbReference type="PROSITE" id="PS00674">
    <property type="entry name" value="AAA"/>
    <property type="match status" value="1"/>
</dbReference>